<dbReference type="PANTHER" id="PTHR11496">
    <property type="entry name" value="ALCOHOL DEHYDROGENASE"/>
    <property type="match status" value="1"/>
</dbReference>
<dbReference type="AlphaFoldDB" id="A0A645AUH3"/>
<dbReference type="Gene3D" id="3.40.50.1970">
    <property type="match status" value="1"/>
</dbReference>
<dbReference type="Pfam" id="PF00465">
    <property type="entry name" value="Fe-ADH"/>
    <property type="match status" value="1"/>
</dbReference>
<dbReference type="InterPro" id="IPR039697">
    <property type="entry name" value="Alcohol_dehydrogenase_Fe"/>
</dbReference>
<evidence type="ECO:0000256" key="2">
    <source>
        <dbReference type="ARBA" id="ARBA00023002"/>
    </source>
</evidence>
<feature type="domain" description="Fe-containing alcohol dehydrogenase-like C-terminal" evidence="5">
    <location>
        <begin position="184"/>
        <end position="381"/>
    </location>
</feature>
<comment type="caution">
    <text evidence="6">The sequence shown here is derived from an EMBL/GenBank/DDBJ whole genome shotgun (WGS) entry which is preliminary data.</text>
</comment>
<evidence type="ECO:0000259" key="5">
    <source>
        <dbReference type="Pfam" id="PF25137"/>
    </source>
</evidence>
<dbReference type="EC" id="1.1.1.244" evidence="6"/>
<reference evidence="6" key="1">
    <citation type="submission" date="2019-08" db="EMBL/GenBank/DDBJ databases">
        <authorList>
            <person name="Kucharzyk K."/>
            <person name="Murdoch R.W."/>
            <person name="Higgins S."/>
            <person name="Loffler F."/>
        </authorList>
    </citation>
    <scope>NUCLEOTIDE SEQUENCE</scope>
</reference>
<evidence type="ECO:0000313" key="6">
    <source>
        <dbReference type="EMBL" id="MPM56747.1"/>
    </source>
</evidence>
<feature type="domain" description="Alcohol dehydrogenase iron-type/glycerol dehydrogenase GldA" evidence="4">
    <location>
        <begin position="7"/>
        <end position="172"/>
    </location>
</feature>
<dbReference type="FunFam" id="3.40.50.1970:FF:000003">
    <property type="entry name" value="Alcohol dehydrogenase, iron-containing"/>
    <property type="match status" value="1"/>
</dbReference>
<dbReference type="Pfam" id="PF25137">
    <property type="entry name" value="ADH_Fe_C"/>
    <property type="match status" value="1"/>
</dbReference>
<evidence type="ECO:0000256" key="1">
    <source>
        <dbReference type="ARBA" id="ARBA00007358"/>
    </source>
</evidence>
<dbReference type="InterPro" id="IPR001670">
    <property type="entry name" value="ADH_Fe/GldA"/>
</dbReference>
<dbReference type="Gene3D" id="1.20.1090.10">
    <property type="entry name" value="Dehydroquinate synthase-like - alpha domain"/>
    <property type="match status" value="1"/>
</dbReference>
<protein>
    <submittedName>
        <fullName evidence="6">NAD-dependent methanol dehydrogenase</fullName>
        <ecNumber evidence="6">1.1.1.244</ecNumber>
    </submittedName>
</protein>
<dbReference type="PANTHER" id="PTHR11496:SF102">
    <property type="entry name" value="ALCOHOL DEHYDROGENASE 4"/>
    <property type="match status" value="1"/>
</dbReference>
<evidence type="ECO:0000259" key="4">
    <source>
        <dbReference type="Pfam" id="PF00465"/>
    </source>
</evidence>
<dbReference type="GO" id="GO:0050093">
    <property type="term" value="F:methanol dehydrogenase (NAD+) activity"/>
    <property type="evidence" value="ECO:0007669"/>
    <property type="project" value="UniProtKB-EC"/>
</dbReference>
<dbReference type="EMBL" id="VSSQ01015910">
    <property type="protein sequence ID" value="MPM56747.1"/>
    <property type="molecule type" value="Genomic_DNA"/>
</dbReference>
<gene>
    <name evidence="6" type="primary">mdh_18</name>
    <name evidence="6" type="ORF">SDC9_103561</name>
</gene>
<dbReference type="CDD" id="cd08194">
    <property type="entry name" value="Fe-ADH-like"/>
    <property type="match status" value="1"/>
</dbReference>
<name>A0A645AUH3_9ZZZZ</name>
<dbReference type="InterPro" id="IPR018211">
    <property type="entry name" value="ADH_Fe_CS"/>
</dbReference>
<keyword evidence="2 6" id="KW-0560">Oxidoreductase</keyword>
<dbReference type="InterPro" id="IPR056798">
    <property type="entry name" value="ADH_Fe_C"/>
</dbReference>
<dbReference type="GO" id="GO:0046872">
    <property type="term" value="F:metal ion binding"/>
    <property type="evidence" value="ECO:0007669"/>
    <property type="project" value="InterPro"/>
</dbReference>
<dbReference type="SUPFAM" id="SSF56796">
    <property type="entry name" value="Dehydroquinate synthase-like"/>
    <property type="match status" value="1"/>
</dbReference>
<accession>A0A645AUH3</accession>
<comment type="similarity">
    <text evidence="1">Belongs to the iron-containing alcohol dehydrogenase family.</text>
</comment>
<dbReference type="PROSITE" id="PS00913">
    <property type="entry name" value="ADH_IRON_1"/>
    <property type="match status" value="1"/>
</dbReference>
<dbReference type="FunFam" id="1.20.1090.10:FF:000001">
    <property type="entry name" value="Aldehyde-alcohol dehydrogenase"/>
    <property type="match status" value="1"/>
</dbReference>
<proteinExistence type="inferred from homology"/>
<organism evidence="6">
    <name type="scientific">bioreactor metagenome</name>
    <dbReference type="NCBI Taxonomy" id="1076179"/>
    <lineage>
        <taxon>unclassified sequences</taxon>
        <taxon>metagenomes</taxon>
        <taxon>ecological metagenomes</taxon>
    </lineage>
</organism>
<keyword evidence="3" id="KW-0520">NAD</keyword>
<sequence length="382" mass="40642">MSEFITPKRIVSGENALDSAIKYIVPLGKKALIVTGKIVVTLDIFKHLTDLLSENGVEYEIFTGITGEPTDVMINEGVEAYKEAGCNFLIGIGGGSPLDSMKAIGALVTNGGKISDYMGKIIEKPLPPMAAIPTTAGTGSEATQFTVITDSEKNIKMLLKGTVLIPDVAVVDGELTKSSPKGITASTALDALTHAVEAYTSKKAQPLTDPYCVAAVQKIFKYLPSAYDNGEDIKARNELAIAALEAGICINNSSVTIVHGMSRPIGALFHVSHGTSNAMLLEKCMAFAVDGAYNKFAVLGKAIGVAENSESDKDAAEKFIKALGEICERCEIPTLAEYGINKDKFFEVMDKMATDAIASGSPSNTIKEVTKEDVLKLYKSLW</sequence>
<evidence type="ECO:0000256" key="3">
    <source>
        <dbReference type="ARBA" id="ARBA00023027"/>
    </source>
</evidence>